<accession>A0A2P2MRQ1</accession>
<evidence type="ECO:0000256" key="3">
    <source>
        <dbReference type="ARBA" id="ARBA00022801"/>
    </source>
</evidence>
<dbReference type="GO" id="GO:0006508">
    <property type="term" value="P:proteolysis"/>
    <property type="evidence" value="ECO:0007669"/>
    <property type="project" value="UniProtKB-KW"/>
</dbReference>
<dbReference type="PANTHER" id="PTHR45980">
    <property type="match status" value="1"/>
</dbReference>
<dbReference type="FunFam" id="2.40.10.10:FF:000012">
    <property type="entry name" value="protease Do-like 9"/>
    <property type="match status" value="1"/>
</dbReference>
<evidence type="ECO:0000313" key="6">
    <source>
        <dbReference type="EMBL" id="MBX32890.1"/>
    </source>
</evidence>
<feature type="compositionally biased region" description="Basic residues" evidence="5">
    <location>
        <begin position="60"/>
        <end position="72"/>
    </location>
</feature>
<name>A0A2P2MRQ1_RHIMU</name>
<evidence type="ECO:0000256" key="4">
    <source>
        <dbReference type="ARBA" id="ARBA00022825"/>
    </source>
</evidence>
<dbReference type="InterPro" id="IPR009003">
    <property type="entry name" value="Peptidase_S1_PA"/>
</dbReference>
<organism evidence="6">
    <name type="scientific">Rhizophora mucronata</name>
    <name type="common">Asiatic mangrove</name>
    <dbReference type="NCBI Taxonomy" id="61149"/>
    <lineage>
        <taxon>Eukaryota</taxon>
        <taxon>Viridiplantae</taxon>
        <taxon>Streptophyta</taxon>
        <taxon>Embryophyta</taxon>
        <taxon>Tracheophyta</taxon>
        <taxon>Spermatophyta</taxon>
        <taxon>Magnoliopsida</taxon>
        <taxon>eudicotyledons</taxon>
        <taxon>Gunneridae</taxon>
        <taxon>Pentapetalae</taxon>
        <taxon>rosids</taxon>
        <taxon>fabids</taxon>
        <taxon>Malpighiales</taxon>
        <taxon>Rhizophoraceae</taxon>
        <taxon>Rhizophora</taxon>
    </lineage>
</organism>
<dbReference type="InterPro" id="IPR043504">
    <property type="entry name" value="Peptidase_S1_PA_chymotrypsin"/>
</dbReference>
<evidence type="ECO:0000256" key="5">
    <source>
        <dbReference type="SAM" id="MobiDB-lite"/>
    </source>
</evidence>
<feature type="compositionally biased region" description="Polar residues" evidence="5">
    <location>
        <begin position="38"/>
        <end position="56"/>
    </location>
</feature>
<dbReference type="InterPro" id="IPR036034">
    <property type="entry name" value="PDZ_sf"/>
</dbReference>
<keyword evidence="4" id="KW-0720">Serine protease</keyword>
<evidence type="ECO:0008006" key="7">
    <source>
        <dbReference type="Google" id="ProtNLM"/>
    </source>
</evidence>
<keyword evidence="2" id="KW-0645">Protease</keyword>
<feature type="compositionally biased region" description="Basic residues" evidence="5">
    <location>
        <begin position="1"/>
        <end position="10"/>
    </location>
</feature>
<dbReference type="Gene3D" id="2.30.42.10">
    <property type="match status" value="1"/>
</dbReference>
<dbReference type="EMBL" id="GGEC01052406">
    <property type="protein sequence ID" value="MBX32890.1"/>
    <property type="molecule type" value="Transcribed_RNA"/>
</dbReference>
<dbReference type="InterPro" id="IPR001940">
    <property type="entry name" value="Peptidase_S1C"/>
</dbReference>
<evidence type="ECO:0000256" key="1">
    <source>
        <dbReference type="ARBA" id="ARBA00010541"/>
    </source>
</evidence>
<evidence type="ECO:0000256" key="2">
    <source>
        <dbReference type="ARBA" id="ARBA00022670"/>
    </source>
</evidence>
<sequence>MGRKRGRKPKTAAPTAAQSTVDHATTAADDEDEDDVFSVTNVEIMNNPATPGSNHVSSDHHRRRGRPKKRSKHNPDKPEKPPPLLVNGEVGPEDPVEESVARVVPAMDAVVKVFCVHTEPNFSLPWQRKRQYSSSSSGFVIGGRRVLTNAHSVEHHTQVKLKKRGSDTKYLASVLAIGTECDIALLTVNDDEFWEGVSLVEFGNLPSLQDAVTVVGYPIGGDTISVTSGVVSRIEILSYVHGSTELLGLQIDAAINSGNSGGPAFNDRGKCVGIAFQSLKHEDVENIGYVIPTPVIIHFIQDYEKNGAYTGFPFLGIEWQKMENPDMRMAMGMKPNQKGVRIKRIDPTAPESEFLKPSDIILSFDGMDIANDGTGCCNFYFHPDI</sequence>
<dbReference type="SUPFAM" id="SSF50156">
    <property type="entry name" value="PDZ domain-like"/>
    <property type="match status" value="1"/>
</dbReference>
<dbReference type="SUPFAM" id="SSF50494">
    <property type="entry name" value="Trypsin-like serine proteases"/>
    <property type="match status" value="1"/>
</dbReference>
<reference evidence="6" key="1">
    <citation type="submission" date="2018-02" db="EMBL/GenBank/DDBJ databases">
        <title>Rhizophora mucronata_Transcriptome.</title>
        <authorList>
            <person name="Meera S.P."/>
            <person name="Sreeshan A."/>
            <person name="Augustine A."/>
        </authorList>
    </citation>
    <scope>NUCLEOTIDE SEQUENCE</scope>
    <source>
        <tissue evidence="6">Leaf</tissue>
    </source>
</reference>
<protein>
    <recommendedName>
        <fullName evidence="7">Protease Do-like 9</fullName>
    </recommendedName>
</protein>
<dbReference type="PANTHER" id="PTHR45980:SF18">
    <property type="entry name" value="PROTEASE DO-LIKE 9"/>
    <property type="match status" value="1"/>
</dbReference>
<proteinExistence type="inferred from homology"/>
<comment type="similarity">
    <text evidence="1">Belongs to the peptidase S1C family.</text>
</comment>
<dbReference type="PRINTS" id="PR00834">
    <property type="entry name" value="PROTEASES2C"/>
</dbReference>
<dbReference type="GO" id="GO:0004252">
    <property type="term" value="F:serine-type endopeptidase activity"/>
    <property type="evidence" value="ECO:0007669"/>
    <property type="project" value="InterPro"/>
</dbReference>
<dbReference type="Pfam" id="PF13365">
    <property type="entry name" value="Trypsin_2"/>
    <property type="match status" value="1"/>
</dbReference>
<dbReference type="FunFam" id="2.40.10.10:FF:000131">
    <property type="entry name" value="Protease Do-like 9"/>
    <property type="match status" value="1"/>
</dbReference>
<keyword evidence="3" id="KW-0378">Hydrolase</keyword>
<dbReference type="AlphaFoldDB" id="A0A2P2MRQ1"/>
<dbReference type="Gene3D" id="2.40.10.10">
    <property type="entry name" value="Trypsin-like serine proteases"/>
    <property type="match status" value="2"/>
</dbReference>
<feature type="region of interest" description="Disordered" evidence="5">
    <location>
        <begin position="1"/>
        <end position="93"/>
    </location>
</feature>